<dbReference type="SUPFAM" id="SSF52343">
    <property type="entry name" value="Ferredoxin reductase-like, C-terminal NADP-linked domain"/>
    <property type="match status" value="1"/>
</dbReference>
<keyword evidence="7" id="KW-0408">Iron</keyword>
<dbReference type="CDD" id="cd06214">
    <property type="entry name" value="PA_degradation_oxidoreductase_like"/>
    <property type="match status" value="1"/>
</dbReference>
<evidence type="ECO:0000259" key="10">
    <source>
        <dbReference type="PROSITE" id="PS51384"/>
    </source>
</evidence>
<dbReference type="GO" id="GO:0050660">
    <property type="term" value="F:flavin adenine dinucleotide binding"/>
    <property type="evidence" value="ECO:0007669"/>
    <property type="project" value="TreeGrafter"/>
</dbReference>
<dbReference type="RefSeq" id="WP_161703920.1">
    <property type="nucleotide sequence ID" value="NZ_JAAAHS010000374.1"/>
</dbReference>
<dbReference type="EMBL" id="JAAAHS010000374">
    <property type="protein sequence ID" value="NBE55820.1"/>
    <property type="molecule type" value="Genomic_DNA"/>
</dbReference>
<dbReference type="PRINTS" id="PR00371">
    <property type="entry name" value="FPNCR"/>
</dbReference>
<dbReference type="InterPro" id="IPR001709">
    <property type="entry name" value="Flavoprot_Pyr_Nucl_cyt_Rdtase"/>
</dbReference>
<protein>
    <submittedName>
        <fullName evidence="11">2Fe-2S iron-sulfur cluster binding domain-containing protein</fullName>
    </submittedName>
</protein>
<dbReference type="PANTHER" id="PTHR47354:SF8">
    <property type="entry name" value="1,2-PHENYLACETYL-COA EPOXIDASE, SUBUNIT E"/>
    <property type="match status" value="1"/>
</dbReference>
<dbReference type="PRINTS" id="PR00410">
    <property type="entry name" value="PHEHYDRXLASE"/>
</dbReference>
<reference evidence="11" key="1">
    <citation type="submission" date="2020-01" db="EMBL/GenBank/DDBJ databases">
        <title>Whole-genome analyses of novel actinobacteria.</title>
        <authorList>
            <person name="Sahin N."/>
        </authorList>
    </citation>
    <scope>NUCLEOTIDE SEQUENCE</scope>
    <source>
        <strain evidence="11">YC537</strain>
    </source>
</reference>
<keyword evidence="5" id="KW-0274">FAD</keyword>
<evidence type="ECO:0000313" key="11">
    <source>
        <dbReference type="EMBL" id="NBE55820.1"/>
    </source>
</evidence>
<dbReference type="SUPFAM" id="SSF54292">
    <property type="entry name" value="2Fe-2S ferredoxin-like"/>
    <property type="match status" value="1"/>
</dbReference>
<dbReference type="GO" id="GO:0051537">
    <property type="term" value="F:2 iron, 2 sulfur cluster binding"/>
    <property type="evidence" value="ECO:0007669"/>
    <property type="project" value="UniProtKB-KW"/>
</dbReference>
<keyword evidence="3" id="KW-0001">2Fe-2S</keyword>
<dbReference type="Pfam" id="PF00175">
    <property type="entry name" value="NAD_binding_1"/>
    <property type="match status" value="1"/>
</dbReference>
<dbReference type="InterPro" id="IPR012675">
    <property type="entry name" value="Beta-grasp_dom_sf"/>
</dbReference>
<dbReference type="PROSITE" id="PS51085">
    <property type="entry name" value="2FE2S_FER_2"/>
    <property type="match status" value="1"/>
</dbReference>
<dbReference type="Gene3D" id="3.10.20.30">
    <property type="match status" value="1"/>
</dbReference>
<keyword evidence="6" id="KW-0560">Oxidoreductase</keyword>
<comment type="caution">
    <text evidence="11">The sequence shown here is derived from an EMBL/GenBank/DDBJ whole genome shotgun (WGS) entry which is preliminary data.</text>
</comment>
<dbReference type="PROSITE" id="PS51384">
    <property type="entry name" value="FAD_FR"/>
    <property type="match status" value="1"/>
</dbReference>
<evidence type="ECO:0000256" key="6">
    <source>
        <dbReference type="ARBA" id="ARBA00023002"/>
    </source>
</evidence>
<dbReference type="Pfam" id="PF00111">
    <property type="entry name" value="Fer2"/>
    <property type="match status" value="1"/>
</dbReference>
<feature type="domain" description="2Fe-2S ferredoxin-type" evidence="9">
    <location>
        <begin position="263"/>
        <end position="351"/>
    </location>
</feature>
<dbReference type="Gene3D" id="3.40.50.80">
    <property type="entry name" value="Nucleotide-binding domain of ferredoxin-NADP reductase (FNR) module"/>
    <property type="match status" value="1"/>
</dbReference>
<dbReference type="CDD" id="cd00207">
    <property type="entry name" value="fer2"/>
    <property type="match status" value="1"/>
</dbReference>
<feature type="domain" description="FAD-binding FR-type" evidence="10">
    <location>
        <begin position="9"/>
        <end position="115"/>
    </location>
</feature>
<dbReference type="SUPFAM" id="SSF63380">
    <property type="entry name" value="Riboflavin synthase domain-like"/>
    <property type="match status" value="1"/>
</dbReference>
<dbReference type="InterPro" id="IPR017938">
    <property type="entry name" value="Riboflavin_synthase-like_b-brl"/>
</dbReference>
<dbReference type="AlphaFoldDB" id="A0A964UWX5"/>
<name>A0A964UWX5_9ACTN</name>
<dbReference type="Pfam" id="PF00970">
    <property type="entry name" value="FAD_binding_6"/>
    <property type="match status" value="1"/>
</dbReference>
<comment type="cofactor">
    <cofactor evidence="1">
        <name>FAD</name>
        <dbReference type="ChEBI" id="CHEBI:57692"/>
    </cofactor>
</comment>
<dbReference type="InterPro" id="IPR036010">
    <property type="entry name" value="2Fe-2S_ferredoxin-like_sf"/>
</dbReference>
<proteinExistence type="predicted"/>
<evidence type="ECO:0000256" key="5">
    <source>
        <dbReference type="ARBA" id="ARBA00022827"/>
    </source>
</evidence>
<keyword evidence="4" id="KW-0479">Metal-binding</keyword>
<dbReference type="OrthoDB" id="9796486at2"/>
<evidence type="ECO:0000256" key="7">
    <source>
        <dbReference type="ARBA" id="ARBA00023004"/>
    </source>
</evidence>
<dbReference type="InterPro" id="IPR008333">
    <property type="entry name" value="Cbr1-like_FAD-bd_dom"/>
</dbReference>
<sequence length="351" mass="37478">MPAEPTGGARTHRLRVTEVIVENADTHSLVLQAPPDATDRFGYRPGQFLTLKLPGTDGGWAARCYSLSSSPHTGEPLKITVKRVIGGRCSNWVCDEVRAGDEIEALPPAGTFTPDSLDTDLLLVAGGSGITPVLSIAKSALSQGTGKVALLYANRDDSSVVFRDELWGLTEAYPERLVVIHWLELLLGLPGVDRLAAVLAPYADRDAYVCGPGPMMDVTEQALRSLGTPARRIHRERFFSLSGDVFDVPAPSAPVAGTDEVSGSVRVELDDETHTVPWPSATPLLDALLAGGVDAPFSCREGSCAACTCRVVSGEVKLIRNEVLDEQDLADGYILACQAVPLTERVEVTYS</sequence>
<gene>
    <name evidence="11" type="ORF">GUY60_31185</name>
</gene>
<organism evidence="11 12">
    <name type="scientific">Streptomyces boluensis</name>
    <dbReference type="NCBI Taxonomy" id="1775135"/>
    <lineage>
        <taxon>Bacteria</taxon>
        <taxon>Bacillati</taxon>
        <taxon>Actinomycetota</taxon>
        <taxon>Actinomycetes</taxon>
        <taxon>Kitasatosporales</taxon>
        <taxon>Streptomycetaceae</taxon>
        <taxon>Streptomyces</taxon>
    </lineage>
</organism>
<evidence type="ECO:0000313" key="12">
    <source>
        <dbReference type="Proteomes" id="UP000598297"/>
    </source>
</evidence>
<dbReference type="Gene3D" id="2.40.30.10">
    <property type="entry name" value="Translation factors"/>
    <property type="match status" value="1"/>
</dbReference>
<dbReference type="InterPro" id="IPR039261">
    <property type="entry name" value="FNR_nucleotide-bd"/>
</dbReference>
<dbReference type="GO" id="GO:0046872">
    <property type="term" value="F:metal ion binding"/>
    <property type="evidence" value="ECO:0007669"/>
    <property type="project" value="UniProtKB-KW"/>
</dbReference>
<dbReference type="InterPro" id="IPR017927">
    <property type="entry name" value="FAD-bd_FR_type"/>
</dbReference>
<dbReference type="InterPro" id="IPR001433">
    <property type="entry name" value="OxRdtase_FAD/NAD-bd"/>
</dbReference>
<dbReference type="InterPro" id="IPR001041">
    <property type="entry name" value="2Fe-2S_ferredoxin-type"/>
</dbReference>
<accession>A0A964UWX5</accession>
<evidence type="ECO:0000256" key="1">
    <source>
        <dbReference type="ARBA" id="ARBA00001974"/>
    </source>
</evidence>
<evidence type="ECO:0000256" key="4">
    <source>
        <dbReference type="ARBA" id="ARBA00022723"/>
    </source>
</evidence>
<dbReference type="Proteomes" id="UP000598297">
    <property type="component" value="Unassembled WGS sequence"/>
</dbReference>
<evidence type="ECO:0000256" key="3">
    <source>
        <dbReference type="ARBA" id="ARBA00022714"/>
    </source>
</evidence>
<keyword evidence="8" id="KW-0411">Iron-sulfur</keyword>
<dbReference type="InterPro" id="IPR050415">
    <property type="entry name" value="MRET"/>
</dbReference>
<dbReference type="InterPro" id="IPR006058">
    <property type="entry name" value="2Fe2S_fd_BS"/>
</dbReference>
<dbReference type="PANTHER" id="PTHR47354">
    <property type="entry name" value="NADH OXIDOREDUCTASE HCR"/>
    <property type="match status" value="1"/>
</dbReference>
<evidence type="ECO:0000256" key="2">
    <source>
        <dbReference type="ARBA" id="ARBA00022630"/>
    </source>
</evidence>
<keyword evidence="12" id="KW-1185">Reference proteome</keyword>
<evidence type="ECO:0000259" key="9">
    <source>
        <dbReference type="PROSITE" id="PS51085"/>
    </source>
</evidence>
<keyword evidence="2" id="KW-0285">Flavoprotein</keyword>
<dbReference type="GO" id="GO:0016491">
    <property type="term" value="F:oxidoreductase activity"/>
    <property type="evidence" value="ECO:0007669"/>
    <property type="project" value="UniProtKB-KW"/>
</dbReference>
<evidence type="ECO:0000256" key="8">
    <source>
        <dbReference type="ARBA" id="ARBA00023014"/>
    </source>
</evidence>
<dbReference type="PROSITE" id="PS00197">
    <property type="entry name" value="2FE2S_FER_1"/>
    <property type="match status" value="1"/>
</dbReference>